<evidence type="ECO:0000256" key="1">
    <source>
        <dbReference type="SAM" id="MobiDB-lite"/>
    </source>
</evidence>
<dbReference type="OrthoDB" id="2499658at2759"/>
<feature type="compositionally biased region" description="Low complexity" evidence="1">
    <location>
        <begin position="1"/>
        <end position="13"/>
    </location>
</feature>
<protein>
    <submittedName>
        <fullName evidence="2">Signal-induced proliferation-associated 1</fullName>
    </submittedName>
</protein>
<feature type="compositionally biased region" description="Gly residues" evidence="1">
    <location>
        <begin position="84"/>
        <end position="95"/>
    </location>
</feature>
<reference evidence="2" key="3">
    <citation type="submission" date="2025-09" db="UniProtKB">
        <authorList>
            <consortium name="Ensembl"/>
        </authorList>
    </citation>
    <scope>IDENTIFICATION</scope>
    <source>
        <strain evidence="2">broiler</strain>
    </source>
</reference>
<evidence type="ECO:0000313" key="3">
    <source>
        <dbReference type="Proteomes" id="UP000000539"/>
    </source>
</evidence>
<name>A0A8V0X5H3_CHICK</name>
<dbReference type="Proteomes" id="UP000000539">
    <property type="component" value="Chromosome 39"/>
</dbReference>
<evidence type="ECO:0000313" key="2">
    <source>
        <dbReference type="Ensembl" id="ENSGALP00010000573.1"/>
    </source>
</evidence>
<accession>A0A8V0X5H3</accession>
<dbReference type="Ensembl" id="ENSGALT00010001187.1">
    <property type="protein sequence ID" value="ENSGALP00010000573.1"/>
    <property type="gene ID" value="ENSGALG00010000569.1"/>
</dbReference>
<proteinExistence type="predicted"/>
<organism evidence="2 3">
    <name type="scientific">Gallus gallus</name>
    <name type="common">Chicken</name>
    <dbReference type="NCBI Taxonomy" id="9031"/>
    <lineage>
        <taxon>Eukaryota</taxon>
        <taxon>Metazoa</taxon>
        <taxon>Chordata</taxon>
        <taxon>Craniata</taxon>
        <taxon>Vertebrata</taxon>
        <taxon>Euteleostomi</taxon>
        <taxon>Archelosauria</taxon>
        <taxon>Archosauria</taxon>
        <taxon>Dinosauria</taxon>
        <taxon>Saurischia</taxon>
        <taxon>Theropoda</taxon>
        <taxon>Coelurosauria</taxon>
        <taxon>Aves</taxon>
        <taxon>Neognathae</taxon>
        <taxon>Galloanserae</taxon>
        <taxon>Galliformes</taxon>
        <taxon>Phasianidae</taxon>
        <taxon>Phasianinae</taxon>
        <taxon>Gallus</taxon>
    </lineage>
</organism>
<dbReference type="AlphaFoldDB" id="A0A8V0X5H3"/>
<feature type="region of interest" description="Disordered" evidence="1">
    <location>
        <begin position="119"/>
        <end position="160"/>
    </location>
</feature>
<sequence length="234" mass="24176">SGGSRSRGVGRVSCNPTISSSAKCGGVPPTAAPRPPPTTLQRSSSEAALGTPPSPRARTHSHEETSPGGGGGPRRFRDPLVLLGLGGGEAAGGGPEVFPRPPWPHFVAHYDVQSIVFDPFETPPDPPGTSGASAAHLDPPPEMGDPPEFGTPPHPPPDAEDVLVLSCPRFICEVGGEKEEGLGTSPRNDPPGLGYIPNAAVAVLEEPPPGERPPHAIEHCDGGAGFYRKYFYGK</sequence>
<reference evidence="2" key="2">
    <citation type="submission" date="2025-08" db="UniProtKB">
        <authorList>
            <consortium name="Ensembl"/>
        </authorList>
    </citation>
    <scope>IDENTIFICATION</scope>
    <source>
        <strain evidence="2">broiler</strain>
    </source>
</reference>
<reference evidence="2" key="1">
    <citation type="submission" date="2020-11" db="EMBL/GenBank/DDBJ databases">
        <title>Gallus gallus (Chicken) genome, bGalGal1, GRCg7b, maternal haplotype autosomes + Z &amp; W.</title>
        <authorList>
            <person name="Warren W."/>
            <person name="Formenti G."/>
            <person name="Fedrigo O."/>
            <person name="Haase B."/>
            <person name="Mountcastle J."/>
            <person name="Balacco J."/>
            <person name="Tracey A."/>
            <person name="Schneider V."/>
            <person name="Okimoto R."/>
            <person name="Cheng H."/>
            <person name="Hawken R."/>
            <person name="Howe K."/>
            <person name="Jarvis E.D."/>
        </authorList>
    </citation>
    <scope>NUCLEOTIDE SEQUENCE [LARGE SCALE GENOMIC DNA]</scope>
    <source>
        <strain evidence="2">Broiler</strain>
    </source>
</reference>
<feature type="region of interest" description="Disordered" evidence="1">
    <location>
        <begin position="1"/>
        <end position="96"/>
    </location>
</feature>
<feature type="compositionally biased region" description="Pro residues" evidence="1">
    <location>
        <begin position="138"/>
        <end position="156"/>
    </location>
</feature>
<keyword evidence="3" id="KW-1185">Reference proteome</keyword>
<dbReference type="GeneTree" id="ENSGT00940000160644"/>